<dbReference type="InterPro" id="IPR002121">
    <property type="entry name" value="HRDC_dom"/>
</dbReference>
<organism evidence="3 4">
    <name type="scientific">Deinococcus taklimakanensis</name>
    <dbReference type="NCBI Taxonomy" id="536443"/>
    <lineage>
        <taxon>Bacteria</taxon>
        <taxon>Thermotogati</taxon>
        <taxon>Deinococcota</taxon>
        <taxon>Deinococci</taxon>
        <taxon>Deinococcales</taxon>
        <taxon>Deinococcaceae</taxon>
        <taxon>Deinococcus</taxon>
    </lineage>
</organism>
<dbReference type="Proteomes" id="UP001597475">
    <property type="component" value="Unassembled WGS sequence"/>
</dbReference>
<reference evidence="4" key="1">
    <citation type="journal article" date="2019" name="Int. J. Syst. Evol. Microbiol.">
        <title>The Global Catalogue of Microorganisms (GCM) 10K type strain sequencing project: providing services to taxonomists for standard genome sequencing and annotation.</title>
        <authorList>
            <consortium name="The Broad Institute Genomics Platform"/>
            <consortium name="The Broad Institute Genome Sequencing Center for Infectious Disease"/>
            <person name="Wu L."/>
            <person name="Ma J."/>
        </authorList>
    </citation>
    <scope>NUCLEOTIDE SEQUENCE [LARGE SCALE GENOMIC DNA]</scope>
    <source>
        <strain evidence="4">KCTC 33842</strain>
    </source>
</reference>
<feature type="domain" description="HRDC" evidence="2">
    <location>
        <begin position="504"/>
        <end position="576"/>
    </location>
</feature>
<feature type="compositionally biased region" description="Basic and acidic residues" evidence="1">
    <location>
        <begin position="300"/>
        <end position="353"/>
    </location>
</feature>
<protein>
    <submittedName>
        <fullName evidence="3">HRDC domain-containing protein</fullName>
    </submittedName>
</protein>
<feature type="region of interest" description="Disordered" evidence="1">
    <location>
        <begin position="258"/>
        <end position="365"/>
    </location>
</feature>
<dbReference type="PROSITE" id="PS50967">
    <property type="entry name" value="HRDC"/>
    <property type="match status" value="1"/>
</dbReference>
<dbReference type="EMBL" id="JBHUMK010000012">
    <property type="protein sequence ID" value="MFD2608476.1"/>
    <property type="molecule type" value="Genomic_DNA"/>
</dbReference>
<keyword evidence="4" id="KW-1185">Reference proteome</keyword>
<evidence type="ECO:0000313" key="3">
    <source>
        <dbReference type="EMBL" id="MFD2608476.1"/>
    </source>
</evidence>
<proteinExistence type="predicted"/>
<dbReference type="SMART" id="SM00341">
    <property type="entry name" value="HRDC"/>
    <property type="match status" value="1"/>
</dbReference>
<gene>
    <name evidence="3" type="ORF">ACFSR9_03355</name>
</gene>
<evidence type="ECO:0000256" key="1">
    <source>
        <dbReference type="SAM" id="MobiDB-lite"/>
    </source>
</evidence>
<dbReference type="InterPro" id="IPR010997">
    <property type="entry name" value="HRDC-like_sf"/>
</dbReference>
<feature type="compositionally biased region" description="Basic and acidic residues" evidence="1">
    <location>
        <begin position="268"/>
        <end position="292"/>
    </location>
</feature>
<dbReference type="InterPro" id="IPR015424">
    <property type="entry name" value="PyrdxlP-dep_Trfase"/>
</dbReference>
<evidence type="ECO:0000313" key="4">
    <source>
        <dbReference type="Proteomes" id="UP001597475"/>
    </source>
</evidence>
<dbReference type="InterPro" id="IPR044876">
    <property type="entry name" value="HRDC_dom_sf"/>
</dbReference>
<sequence length="576" mass="61047">MSDPRTPLPAMRPDARLVRLHAERGDPHARLSGALADLEGADWGLLLSGEDALARQLAAMLGGGTLRVDARVRVNREALANAGLAAASLDADWSGARAVWLLEPDDEQLARAARAGVRVIVDATLAPGGHWLAAGADLVVYRDSVTLCGHADAPLSALFGLGRVPGAAGTPPSDLSVALALRDVATLPLRLARAARTTEQLASRLGGAAQTAGPTALLLAPDAAPDTPQPLGGVRAAARSVPGGVLLTPGLEESAEALALRRGAPETAPERETTREREAIREAREPARESARDFTAGRPPRREEGRSEENRRVERRGEGQPDFRAGRREERARPARGDRPERPERPERNERFMRPAPAAQEPERVVFEAPATPVAVDADPVFPTPEAAYPAVSAEQINATNDSVMSGSAANDGETGEVWEPEIVFSDTRPATPQPDAYPVPVSGGPDEPELPAGTPDLAHADLTPAEDAPSPAPQQNAERPSAQPEPIAPDLPSGKADPAADLTDEQVAVYARLREWRNAEAKRQEISRFIIASNATLAEIARRVPFTLDDLKAVKGMGTGRIGKYGEKILEVVRG</sequence>
<dbReference type="Gene3D" id="1.10.150.80">
    <property type="entry name" value="HRDC domain"/>
    <property type="match status" value="1"/>
</dbReference>
<name>A0ABW5P0M3_9DEIO</name>
<dbReference type="SUPFAM" id="SSF53383">
    <property type="entry name" value="PLP-dependent transferases"/>
    <property type="match status" value="1"/>
</dbReference>
<dbReference type="RefSeq" id="WP_386843031.1">
    <property type="nucleotide sequence ID" value="NZ_JBHUMK010000012.1"/>
</dbReference>
<comment type="caution">
    <text evidence="3">The sequence shown here is derived from an EMBL/GenBank/DDBJ whole genome shotgun (WGS) entry which is preliminary data.</text>
</comment>
<feature type="region of interest" description="Disordered" evidence="1">
    <location>
        <begin position="426"/>
        <end position="500"/>
    </location>
</feature>
<evidence type="ECO:0000259" key="2">
    <source>
        <dbReference type="PROSITE" id="PS50967"/>
    </source>
</evidence>
<accession>A0ABW5P0M3</accession>
<dbReference type="SUPFAM" id="SSF47819">
    <property type="entry name" value="HRDC-like"/>
    <property type="match status" value="1"/>
</dbReference>
<dbReference type="Pfam" id="PF00570">
    <property type="entry name" value="HRDC"/>
    <property type="match status" value="1"/>
</dbReference>